<sequence length="161" mass="17181">MTSRLVPAAAGDTYDHLGLRLRMRLTGRDTAGSLALIEHLGRQGTGTPLHRHSREAETFIVLDGELDGWSDEDHTIVSAGDTLHLPSGSEHAYRVRSDTARFLLLITPAGFEEFFVADGTPGDPDADLPPVPGPPPPEAVERLGQVLSDYGVSITGPPPTP</sequence>
<accession>A0ABV3XK73</accession>
<dbReference type="PANTHER" id="PTHR36440">
    <property type="entry name" value="PUTATIVE (AFU_ORTHOLOGUE AFUA_8G07350)-RELATED"/>
    <property type="match status" value="1"/>
</dbReference>
<evidence type="ECO:0000256" key="1">
    <source>
        <dbReference type="SAM" id="MobiDB-lite"/>
    </source>
</evidence>
<dbReference type="RefSeq" id="WP_369209335.1">
    <property type="nucleotide sequence ID" value="NZ_JBFNXQ010000074.1"/>
</dbReference>
<dbReference type="Gene3D" id="2.60.120.10">
    <property type="entry name" value="Jelly Rolls"/>
    <property type="match status" value="1"/>
</dbReference>
<dbReference type="InterPro" id="IPR053146">
    <property type="entry name" value="QDO-like"/>
</dbReference>
<evidence type="ECO:0000313" key="3">
    <source>
        <dbReference type="EMBL" id="MEX5720513.1"/>
    </source>
</evidence>
<dbReference type="EMBL" id="JBFNXQ010000074">
    <property type="protein sequence ID" value="MEX5720513.1"/>
    <property type="molecule type" value="Genomic_DNA"/>
</dbReference>
<dbReference type="Proteomes" id="UP001560045">
    <property type="component" value="Unassembled WGS sequence"/>
</dbReference>
<keyword evidence="4" id="KW-1185">Reference proteome</keyword>
<reference evidence="3 4" key="1">
    <citation type="submission" date="2024-06" db="EMBL/GenBank/DDBJ databases">
        <title>Draft genome sequence of Geodermatophilus badlandi, a novel member of the Geodermatophilaceae isolated from badland sedimentary rocks in the Red desert, Wyoming, USA.</title>
        <authorList>
            <person name="Ben Tekaya S."/>
            <person name="Nouioui I."/>
            <person name="Flores G.M."/>
            <person name="Shaal M.N."/>
            <person name="Bredoire F."/>
            <person name="Basile F."/>
            <person name="Van Diepen L."/>
            <person name="Ward N.L."/>
        </authorList>
    </citation>
    <scope>NUCLEOTIDE SEQUENCE [LARGE SCALE GENOMIC DNA]</scope>
    <source>
        <strain evidence="3 4">WL48A</strain>
    </source>
</reference>
<feature type="compositionally biased region" description="Pro residues" evidence="1">
    <location>
        <begin position="127"/>
        <end position="138"/>
    </location>
</feature>
<evidence type="ECO:0000259" key="2">
    <source>
        <dbReference type="Pfam" id="PF07883"/>
    </source>
</evidence>
<dbReference type="InterPro" id="IPR013096">
    <property type="entry name" value="Cupin_2"/>
</dbReference>
<protein>
    <submittedName>
        <fullName evidence="3">Cupin domain-containing protein</fullName>
    </submittedName>
</protein>
<dbReference type="PANTHER" id="PTHR36440:SF1">
    <property type="entry name" value="PUTATIVE (AFU_ORTHOLOGUE AFUA_8G07350)-RELATED"/>
    <property type="match status" value="1"/>
</dbReference>
<proteinExistence type="predicted"/>
<name>A0ABV3XK73_9ACTN</name>
<dbReference type="InterPro" id="IPR011051">
    <property type="entry name" value="RmlC_Cupin_sf"/>
</dbReference>
<dbReference type="Pfam" id="PF07883">
    <property type="entry name" value="Cupin_2"/>
    <property type="match status" value="1"/>
</dbReference>
<evidence type="ECO:0000313" key="4">
    <source>
        <dbReference type="Proteomes" id="UP001560045"/>
    </source>
</evidence>
<organism evidence="3 4">
    <name type="scientific">Geodermatophilus maliterrae</name>
    <dbReference type="NCBI Taxonomy" id="3162531"/>
    <lineage>
        <taxon>Bacteria</taxon>
        <taxon>Bacillati</taxon>
        <taxon>Actinomycetota</taxon>
        <taxon>Actinomycetes</taxon>
        <taxon>Geodermatophilales</taxon>
        <taxon>Geodermatophilaceae</taxon>
        <taxon>Geodermatophilus</taxon>
    </lineage>
</organism>
<feature type="domain" description="Cupin type-2" evidence="2">
    <location>
        <begin position="44"/>
        <end position="102"/>
    </location>
</feature>
<dbReference type="SUPFAM" id="SSF51182">
    <property type="entry name" value="RmlC-like cupins"/>
    <property type="match status" value="1"/>
</dbReference>
<gene>
    <name evidence="3" type="ORF">ABQ292_19285</name>
</gene>
<dbReference type="InterPro" id="IPR014710">
    <property type="entry name" value="RmlC-like_jellyroll"/>
</dbReference>
<feature type="region of interest" description="Disordered" evidence="1">
    <location>
        <begin position="119"/>
        <end position="141"/>
    </location>
</feature>
<comment type="caution">
    <text evidence="3">The sequence shown here is derived from an EMBL/GenBank/DDBJ whole genome shotgun (WGS) entry which is preliminary data.</text>
</comment>